<dbReference type="EMBL" id="AXSB02000024">
    <property type="protein sequence ID" value="ETH31062.1"/>
    <property type="molecule type" value="Genomic_DNA"/>
</dbReference>
<comment type="caution">
    <text evidence="1">The sequence shown here is derived from an EMBL/GenBank/DDBJ whole genome shotgun (WGS) entry which is preliminary data.</text>
</comment>
<organism evidence="1 2">
    <name type="scientific">Bordetella pertussis CHLA-26</name>
    <dbReference type="NCBI Taxonomy" id="1331284"/>
    <lineage>
        <taxon>Bacteria</taxon>
        <taxon>Pseudomonadati</taxon>
        <taxon>Pseudomonadota</taxon>
        <taxon>Betaproteobacteria</taxon>
        <taxon>Burkholderiales</taxon>
        <taxon>Alcaligenaceae</taxon>
        <taxon>Bordetella</taxon>
    </lineage>
</organism>
<proteinExistence type="predicted"/>
<evidence type="ECO:0000313" key="1">
    <source>
        <dbReference type="EMBL" id="ETH31062.1"/>
    </source>
</evidence>
<reference evidence="1 2" key="1">
    <citation type="journal article" date="2013" name="Genome Announc.">
        <title>Genome Sequences of 28 Bordetella pertussis U.S. Outbreak Strains Dating from 2010 to 2012.</title>
        <authorList>
            <person name="Harvill E.T."/>
            <person name="Goodfield L.L."/>
            <person name="Ivanov Y."/>
            <person name="Meyer J.A."/>
            <person name="Newth C."/>
            <person name="Cassiday P."/>
            <person name="Tondella M.L."/>
            <person name="Liao P."/>
            <person name="Zimmerman J."/>
            <person name="Meert K."/>
            <person name="Wessel D."/>
            <person name="Berger J."/>
            <person name="Dean J.M."/>
            <person name="Holubkov R."/>
            <person name="Burr J."/>
            <person name="Liu T."/>
            <person name="Brinkac L."/>
            <person name="Kim M."/>
            <person name="Losada L."/>
        </authorList>
    </citation>
    <scope>NUCLEOTIDE SEQUENCE [LARGE SCALE GENOMIC DNA]</scope>
    <source>
        <strain evidence="1 2">CHLA-26</strain>
    </source>
</reference>
<sequence length="45" mass="5058">MCHGLVSWWSPADGRGRRVHRGRFPAMLGTRRAGHSLCARELQIA</sequence>
<protein>
    <submittedName>
        <fullName evidence="1">Uncharacterized protein</fullName>
    </submittedName>
</protein>
<dbReference type="Proteomes" id="UP000018679">
    <property type="component" value="Unassembled WGS sequence"/>
</dbReference>
<accession>A0AAI9NEW3</accession>
<evidence type="ECO:0000313" key="2">
    <source>
        <dbReference type="Proteomes" id="UP000018679"/>
    </source>
</evidence>
<dbReference type="AlphaFoldDB" id="A0AAI9NEW3"/>
<gene>
    <name evidence="1" type="ORF">L566_0868</name>
</gene>
<name>A0AAI9NEW3_BORPT</name>